<evidence type="ECO:0000256" key="7">
    <source>
        <dbReference type="SAM" id="MobiDB-lite"/>
    </source>
</evidence>
<organism evidence="9 10">
    <name type="scientific">Terrilactibacillus tamarindi</name>
    <dbReference type="NCBI Taxonomy" id="2599694"/>
    <lineage>
        <taxon>Bacteria</taxon>
        <taxon>Bacillati</taxon>
        <taxon>Bacillota</taxon>
        <taxon>Bacilli</taxon>
        <taxon>Bacillales</taxon>
        <taxon>Bacillaceae</taxon>
        <taxon>Terrilactibacillus</taxon>
    </lineage>
</organism>
<dbReference type="Gene3D" id="1.10.10.1250">
    <property type="entry name" value="RNA polymerase, subunit delta, N-terminal domain"/>
    <property type="match status" value="1"/>
</dbReference>
<dbReference type="InterPro" id="IPR007759">
    <property type="entry name" value="Asxl_HARE-HTH"/>
</dbReference>
<feature type="compositionally biased region" description="Acidic residues" evidence="7">
    <location>
        <begin position="102"/>
        <end position="152"/>
    </location>
</feature>
<dbReference type="GO" id="GO:0006351">
    <property type="term" value="P:DNA-templated transcription"/>
    <property type="evidence" value="ECO:0007669"/>
    <property type="project" value="InterPro"/>
</dbReference>
<sequence>MTNNVTEEKPKLDQVFDLLKDGNKTPRTFYELAHNVFTKQEVERDSGEMLARLYTNMNLDGRFLSLGNNFWGLRSWYPIEQREEDVAKTLAPSRKTKTANDGFDDYDDYEDEELDEDLEKLDEDYDDDEADEEENDFDDFTNLDDDTEDTDDDTIKQIKGHHIDLDDEE</sequence>
<dbReference type="PROSITE" id="PS51913">
    <property type="entry name" value="HTH_HARE"/>
    <property type="match status" value="1"/>
</dbReference>
<evidence type="ECO:0000313" key="9">
    <source>
        <dbReference type="EMBL" id="MTT30972.1"/>
    </source>
</evidence>
<dbReference type="EMBL" id="WNHB01000003">
    <property type="protein sequence ID" value="MTT30972.1"/>
    <property type="molecule type" value="Genomic_DNA"/>
</dbReference>
<evidence type="ECO:0000256" key="6">
    <source>
        <dbReference type="ARBA" id="ARBA00031937"/>
    </source>
</evidence>
<dbReference type="AlphaFoldDB" id="A0A6N8CLW1"/>
<dbReference type="GO" id="GO:0000428">
    <property type="term" value="C:DNA-directed RNA polymerase complex"/>
    <property type="evidence" value="ECO:0007669"/>
    <property type="project" value="UniProtKB-KW"/>
</dbReference>
<evidence type="ECO:0000256" key="2">
    <source>
        <dbReference type="ARBA" id="ARBA00022478"/>
    </source>
</evidence>
<gene>
    <name evidence="9" type="primary">rpoE</name>
    <name evidence="9" type="ORF">GMB86_02945</name>
</gene>
<dbReference type="RefSeq" id="WP_329602727.1">
    <property type="nucleotide sequence ID" value="NZ_WNHB01000003.1"/>
</dbReference>
<keyword evidence="2 9" id="KW-0240">DNA-directed RNA polymerase</keyword>
<evidence type="ECO:0000256" key="3">
    <source>
        <dbReference type="ARBA" id="ARBA00022679"/>
    </source>
</evidence>
<accession>A0A6N8CLW1</accession>
<feature type="domain" description="HTH HARE-type" evidence="8">
    <location>
        <begin position="9"/>
        <end position="76"/>
    </location>
</feature>
<protein>
    <recommendedName>
        <fullName evidence="6">RNAP delta factor</fullName>
    </recommendedName>
</protein>
<evidence type="ECO:0000256" key="5">
    <source>
        <dbReference type="ARBA" id="ARBA00023163"/>
    </source>
</evidence>
<dbReference type="GO" id="GO:0016779">
    <property type="term" value="F:nucleotidyltransferase activity"/>
    <property type="evidence" value="ECO:0007669"/>
    <property type="project" value="UniProtKB-KW"/>
</dbReference>
<keyword evidence="3 9" id="KW-0808">Transferase</keyword>
<dbReference type="NCBIfam" id="TIGR04567">
    <property type="entry name" value="RNAP_delt_lowGC"/>
    <property type="match status" value="1"/>
</dbReference>
<comment type="similarity">
    <text evidence="1">Belongs to the RpoE family.</text>
</comment>
<dbReference type="InterPro" id="IPR038087">
    <property type="entry name" value="RNAP_delta_N_dom_sf"/>
</dbReference>
<feature type="compositionally biased region" description="Basic and acidic residues" evidence="7">
    <location>
        <begin position="153"/>
        <end position="169"/>
    </location>
</feature>
<proteinExistence type="inferred from homology"/>
<evidence type="ECO:0000256" key="4">
    <source>
        <dbReference type="ARBA" id="ARBA00022695"/>
    </source>
</evidence>
<evidence type="ECO:0000313" key="10">
    <source>
        <dbReference type="Proteomes" id="UP000440978"/>
    </source>
</evidence>
<keyword evidence="4 9" id="KW-0548">Nucleotidyltransferase</keyword>
<reference evidence="9 10" key="1">
    <citation type="submission" date="2019-11" db="EMBL/GenBank/DDBJ databases">
        <title>Terrilactibacillus tamarindus sp. nov. BCM23-1 isolated from bark of Tamarindus indica.</title>
        <authorList>
            <person name="Kingkaew E."/>
            <person name="Tanasupawat S."/>
        </authorList>
    </citation>
    <scope>NUCLEOTIDE SEQUENCE [LARGE SCALE GENOMIC DNA]</scope>
    <source>
        <strain evidence="9 10">BCM23-1</strain>
    </source>
</reference>
<dbReference type="InterPro" id="IPR029757">
    <property type="entry name" value="RpoE"/>
</dbReference>
<keyword evidence="5" id="KW-0804">Transcription</keyword>
<name>A0A6N8CLW1_9BACI</name>
<evidence type="ECO:0000259" key="8">
    <source>
        <dbReference type="PROSITE" id="PS51913"/>
    </source>
</evidence>
<comment type="caution">
    <text evidence="9">The sequence shown here is derived from an EMBL/GenBank/DDBJ whole genome shotgun (WGS) entry which is preliminary data.</text>
</comment>
<feature type="region of interest" description="Disordered" evidence="7">
    <location>
        <begin position="87"/>
        <end position="169"/>
    </location>
</feature>
<keyword evidence="10" id="KW-1185">Reference proteome</keyword>
<dbReference type="GO" id="GO:0006355">
    <property type="term" value="P:regulation of DNA-templated transcription"/>
    <property type="evidence" value="ECO:0007669"/>
    <property type="project" value="InterPro"/>
</dbReference>
<evidence type="ECO:0000256" key="1">
    <source>
        <dbReference type="ARBA" id="ARBA00009828"/>
    </source>
</evidence>
<dbReference type="Proteomes" id="UP000440978">
    <property type="component" value="Unassembled WGS sequence"/>
</dbReference>